<sequence>MLGTNVKAEITSLMDKRSALESEMNSIIARLSQPGAPGLSGNLVDSEVGFPRSDIDVPLVRAERRRLAELRNDYTDITDKINQNIQILHSARLAGNNRSPPLKNSGNDDGSDIQTSSTVASTPSQNVLLSLSPNSMDVDVMVSRTFAVVDEITDASPAVEDGLQLGDQILKFGNVEAGDNLHERLASEAQSSMGQTVPVVIMRQGTVINLTVTPRTWQGRGLLGCHFRIL</sequence>
<comment type="caution">
    <text evidence="1">The sequence shown here is derived from an EMBL/GenBank/DDBJ whole genome shotgun (WGS) entry which is preliminary data.</text>
</comment>
<gene>
    <name evidence="1" type="ORF">MILVUS5_LOCUS11600</name>
</gene>
<name>A0ACB0JAQ1_TRIPR</name>
<evidence type="ECO:0000313" key="1">
    <source>
        <dbReference type="EMBL" id="CAJ2642066.1"/>
    </source>
</evidence>
<dbReference type="Proteomes" id="UP001177021">
    <property type="component" value="Unassembled WGS sequence"/>
</dbReference>
<accession>A0ACB0JAQ1</accession>
<evidence type="ECO:0000313" key="2">
    <source>
        <dbReference type="Proteomes" id="UP001177021"/>
    </source>
</evidence>
<keyword evidence="2" id="KW-1185">Reference proteome</keyword>
<proteinExistence type="predicted"/>
<organism evidence="1 2">
    <name type="scientific">Trifolium pratense</name>
    <name type="common">Red clover</name>
    <dbReference type="NCBI Taxonomy" id="57577"/>
    <lineage>
        <taxon>Eukaryota</taxon>
        <taxon>Viridiplantae</taxon>
        <taxon>Streptophyta</taxon>
        <taxon>Embryophyta</taxon>
        <taxon>Tracheophyta</taxon>
        <taxon>Spermatophyta</taxon>
        <taxon>Magnoliopsida</taxon>
        <taxon>eudicotyledons</taxon>
        <taxon>Gunneridae</taxon>
        <taxon>Pentapetalae</taxon>
        <taxon>rosids</taxon>
        <taxon>fabids</taxon>
        <taxon>Fabales</taxon>
        <taxon>Fabaceae</taxon>
        <taxon>Papilionoideae</taxon>
        <taxon>50 kb inversion clade</taxon>
        <taxon>NPAAA clade</taxon>
        <taxon>Hologalegina</taxon>
        <taxon>IRL clade</taxon>
        <taxon>Trifolieae</taxon>
        <taxon>Trifolium</taxon>
    </lineage>
</organism>
<reference evidence="1" key="1">
    <citation type="submission" date="2023-10" db="EMBL/GenBank/DDBJ databases">
        <authorList>
            <person name="Rodriguez Cubillos JULIANA M."/>
            <person name="De Vega J."/>
        </authorList>
    </citation>
    <scope>NUCLEOTIDE SEQUENCE</scope>
</reference>
<protein>
    <submittedName>
        <fullName evidence="1">Uncharacterized protein</fullName>
    </submittedName>
</protein>
<dbReference type="EMBL" id="CASHSV030000024">
    <property type="protein sequence ID" value="CAJ2642066.1"/>
    <property type="molecule type" value="Genomic_DNA"/>
</dbReference>